<dbReference type="GO" id="GO:0051536">
    <property type="term" value="F:iron-sulfur cluster binding"/>
    <property type="evidence" value="ECO:0007669"/>
    <property type="project" value="UniProtKB-KW"/>
</dbReference>
<dbReference type="EMBL" id="LAZR01000022">
    <property type="protein sequence ID" value="KKO04605.1"/>
    <property type="molecule type" value="Genomic_DNA"/>
</dbReference>
<accession>A0A0F9VKL5</accession>
<dbReference type="InterPro" id="IPR000192">
    <property type="entry name" value="Aminotrans_V_dom"/>
</dbReference>
<keyword evidence="3" id="KW-0808">Transferase</keyword>
<evidence type="ECO:0000256" key="6">
    <source>
        <dbReference type="ARBA" id="ARBA00023004"/>
    </source>
</evidence>
<keyword evidence="4" id="KW-0479">Metal-binding</keyword>
<evidence type="ECO:0000256" key="2">
    <source>
        <dbReference type="ARBA" id="ARBA00006490"/>
    </source>
</evidence>
<keyword evidence="5" id="KW-0663">Pyridoxal phosphate</keyword>
<evidence type="ECO:0000259" key="8">
    <source>
        <dbReference type="Pfam" id="PF00266"/>
    </source>
</evidence>
<protein>
    <recommendedName>
        <fullName evidence="8">Aminotransferase class V domain-containing protein</fullName>
    </recommendedName>
</protein>
<dbReference type="InterPro" id="IPR015421">
    <property type="entry name" value="PyrdxlP-dep_Trfase_major"/>
</dbReference>
<dbReference type="PANTHER" id="PTHR11601:SF34">
    <property type="entry name" value="CYSTEINE DESULFURASE"/>
    <property type="match status" value="1"/>
</dbReference>
<proteinExistence type="inferred from homology"/>
<gene>
    <name evidence="9" type="ORF">LCGC14_0084320</name>
</gene>
<comment type="caution">
    <text evidence="9">The sequence shown here is derived from an EMBL/GenBank/DDBJ whole genome shotgun (WGS) entry which is preliminary data.</text>
</comment>
<evidence type="ECO:0000256" key="3">
    <source>
        <dbReference type="ARBA" id="ARBA00022679"/>
    </source>
</evidence>
<evidence type="ECO:0000256" key="7">
    <source>
        <dbReference type="ARBA" id="ARBA00023014"/>
    </source>
</evidence>
<name>A0A0F9VKL5_9ZZZZ</name>
<reference evidence="9" key="1">
    <citation type="journal article" date="2015" name="Nature">
        <title>Complex archaea that bridge the gap between prokaryotes and eukaryotes.</title>
        <authorList>
            <person name="Spang A."/>
            <person name="Saw J.H."/>
            <person name="Jorgensen S.L."/>
            <person name="Zaremba-Niedzwiedzka K."/>
            <person name="Martijn J."/>
            <person name="Lind A.E."/>
            <person name="van Eijk R."/>
            <person name="Schleper C."/>
            <person name="Guy L."/>
            <person name="Ettema T.J."/>
        </authorList>
    </citation>
    <scope>NUCLEOTIDE SEQUENCE</scope>
</reference>
<dbReference type="SUPFAM" id="SSF53383">
    <property type="entry name" value="PLP-dependent transferases"/>
    <property type="match status" value="1"/>
</dbReference>
<feature type="domain" description="Aminotransferase class V" evidence="8">
    <location>
        <begin position="9"/>
        <end position="374"/>
    </location>
</feature>
<comment type="cofactor">
    <cofactor evidence="1">
        <name>pyridoxal 5'-phosphate</name>
        <dbReference type="ChEBI" id="CHEBI:597326"/>
    </cofactor>
</comment>
<dbReference type="InterPro" id="IPR015422">
    <property type="entry name" value="PyrdxlP-dep_Trfase_small"/>
</dbReference>
<evidence type="ECO:0000256" key="5">
    <source>
        <dbReference type="ARBA" id="ARBA00022898"/>
    </source>
</evidence>
<dbReference type="GO" id="GO:0016740">
    <property type="term" value="F:transferase activity"/>
    <property type="evidence" value="ECO:0007669"/>
    <property type="project" value="UniProtKB-KW"/>
</dbReference>
<comment type="similarity">
    <text evidence="2">Belongs to the class-V pyridoxal-phosphate-dependent aminotransferase family. NifS/IscS subfamily.</text>
</comment>
<dbReference type="PANTHER" id="PTHR11601">
    <property type="entry name" value="CYSTEINE DESULFURYLASE FAMILY MEMBER"/>
    <property type="match status" value="1"/>
</dbReference>
<evidence type="ECO:0000256" key="4">
    <source>
        <dbReference type="ARBA" id="ARBA00022723"/>
    </source>
</evidence>
<dbReference type="GO" id="GO:0046872">
    <property type="term" value="F:metal ion binding"/>
    <property type="evidence" value="ECO:0007669"/>
    <property type="project" value="UniProtKB-KW"/>
</dbReference>
<dbReference type="InterPro" id="IPR016454">
    <property type="entry name" value="Cysteine_dSase"/>
</dbReference>
<dbReference type="Gene3D" id="3.90.1150.10">
    <property type="entry name" value="Aspartate Aminotransferase, domain 1"/>
    <property type="match status" value="1"/>
</dbReference>
<keyword evidence="7" id="KW-0411">Iron-sulfur</keyword>
<sequence length="396" mass="41593">MTASQRRLYLDYNATAPLLEEARDALVSALDAANPSSVHSEGRHARALVEEARRSIARLLCCDPADVVFTSGASEAAMTALSQRWLIDGRETEIKKLAVIDTDHPCIREGGSFAADHVTRLPVDVNGIVDCEALAAWAAGLGEDNVGLLALTLANSETGVLQPLERIHAAIAGCPVRLVIDAVQAVGRIPIDLAETRADVLLVSGHKLGAAKGVGAFVLRHSTTRPFPLVRGGGQESGRRAGTESVPAIASFGAAADVARERLESMPDRLVTLRHHLEAAIRKALRGVIVLGADAERLPNTVAVATPGLRSETAQMALDLAGIAISAGSACSSGKVGRSHVVVAMAEAGLAISAEEGAIRVSFGYETSADDLDWFVREYAGLANRVTRAHRQDHAA</sequence>
<evidence type="ECO:0000313" key="9">
    <source>
        <dbReference type="EMBL" id="KKO04605.1"/>
    </source>
</evidence>
<dbReference type="AlphaFoldDB" id="A0A0F9VKL5"/>
<dbReference type="InterPro" id="IPR015424">
    <property type="entry name" value="PyrdxlP-dep_Trfase"/>
</dbReference>
<organism evidence="9">
    <name type="scientific">marine sediment metagenome</name>
    <dbReference type="NCBI Taxonomy" id="412755"/>
    <lineage>
        <taxon>unclassified sequences</taxon>
        <taxon>metagenomes</taxon>
        <taxon>ecological metagenomes</taxon>
    </lineage>
</organism>
<evidence type="ECO:0000256" key="1">
    <source>
        <dbReference type="ARBA" id="ARBA00001933"/>
    </source>
</evidence>
<dbReference type="Gene3D" id="3.40.640.10">
    <property type="entry name" value="Type I PLP-dependent aspartate aminotransferase-like (Major domain)"/>
    <property type="match status" value="1"/>
</dbReference>
<dbReference type="Pfam" id="PF00266">
    <property type="entry name" value="Aminotran_5"/>
    <property type="match status" value="1"/>
</dbReference>
<dbReference type="PIRSF" id="PIRSF005572">
    <property type="entry name" value="NifS"/>
    <property type="match status" value="1"/>
</dbReference>
<keyword evidence="6" id="KW-0408">Iron</keyword>
<dbReference type="Gene3D" id="1.10.260.50">
    <property type="match status" value="1"/>
</dbReference>